<dbReference type="Proteomes" id="UP001597418">
    <property type="component" value="Unassembled WGS sequence"/>
</dbReference>
<sequence>MMIRPLEYCEHQKHVADSLQTIEHRIAELLELKNAYIAKAATLAEEIPNNIHTLETKLPHAQ</sequence>
<keyword evidence="2" id="KW-1185">Reference proteome</keyword>
<dbReference type="RefSeq" id="WP_156472419.1">
    <property type="nucleotide sequence ID" value="NZ_JBHUMB010000005.1"/>
</dbReference>
<dbReference type="EMBL" id="JBHUMB010000005">
    <property type="protein sequence ID" value="MFD2741822.1"/>
    <property type="molecule type" value="Genomic_DNA"/>
</dbReference>
<name>A0ABW5UAV2_9SPHI</name>
<proteinExistence type="predicted"/>
<protein>
    <submittedName>
        <fullName evidence="1">Uncharacterized protein</fullName>
    </submittedName>
</protein>
<gene>
    <name evidence="1" type="ORF">ACFSQ6_00275</name>
</gene>
<evidence type="ECO:0000313" key="2">
    <source>
        <dbReference type="Proteomes" id="UP001597418"/>
    </source>
</evidence>
<organism evidence="1 2">
    <name type="scientific">Sphingobacterium populi</name>
    <dbReference type="NCBI Taxonomy" id="1812824"/>
    <lineage>
        <taxon>Bacteria</taxon>
        <taxon>Pseudomonadati</taxon>
        <taxon>Bacteroidota</taxon>
        <taxon>Sphingobacteriia</taxon>
        <taxon>Sphingobacteriales</taxon>
        <taxon>Sphingobacteriaceae</taxon>
        <taxon>Sphingobacterium</taxon>
    </lineage>
</organism>
<comment type="caution">
    <text evidence="1">The sequence shown here is derived from an EMBL/GenBank/DDBJ whole genome shotgun (WGS) entry which is preliminary data.</text>
</comment>
<evidence type="ECO:0000313" key="1">
    <source>
        <dbReference type="EMBL" id="MFD2741822.1"/>
    </source>
</evidence>
<reference evidence="2" key="1">
    <citation type="journal article" date="2019" name="Int. J. Syst. Evol. Microbiol.">
        <title>The Global Catalogue of Microorganisms (GCM) 10K type strain sequencing project: providing services to taxonomists for standard genome sequencing and annotation.</title>
        <authorList>
            <consortium name="The Broad Institute Genomics Platform"/>
            <consortium name="The Broad Institute Genome Sequencing Center for Infectious Disease"/>
            <person name="Wu L."/>
            <person name="Ma J."/>
        </authorList>
    </citation>
    <scope>NUCLEOTIDE SEQUENCE [LARGE SCALE GENOMIC DNA]</scope>
    <source>
        <strain evidence="2">KCTC 42247</strain>
    </source>
</reference>
<accession>A0ABW5UAV2</accession>